<dbReference type="Proteomes" id="UP001596391">
    <property type="component" value="Unassembled WGS sequence"/>
</dbReference>
<name>A0ABW1ZC48_9BACT</name>
<evidence type="ECO:0000313" key="1">
    <source>
        <dbReference type="EMBL" id="MFC6647071.1"/>
    </source>
</evidence>
<evidence type="ECO:0000313" key="2">
    <source>
        <dbReference type="Proteomes" id="UP001596391"/>
    </source>
</evidence>
<gene>
    <name evidence="1" type="ORF">ACFQBQ_16115</name>
</gene>
<dbReference type="EMBL" id="JBHSWI010000001">
    <property type="protein sequence ID" value="MFC6647071.1"/>
    <property type="molecule type" value="Genomic_DNA"/>
</dbReference>
<accession>A0ABW1ZC48</accession>
<protein>
    <submittedName>
        <fullName evidence="1">Uncharacterized protein</fullName>
    </submittedName>
</protein>
<proteinExistence type="predicted"/>
<reference evidence="2" key="1">
    <citation type="journal article" date="2019" name="Int. J. Syst. Evol. Microbiol.">
        <title>The Global Catalogue of Microorganisms (GCM) 10K type strain sequencing project: providing services to taxonomists for standard genome sequencing and annotation.</title>
        <authorList>
            <consortium name="The Broad Institute Genomics Platform"/>
            <consortium name="The Broad Institute Genome Sequencing Center for Infectious Disease"/>
            <person name="Wu L."/>
            <person name="Ma J."/>
        </authorList>
    </citation>
    <scope>NUCLEOTIDE SEQUENCE [LARGE SCALE GENOMIC DNA]</scope>
    <source>
        <strain evidence="2">CGMCC 1.16026</strain>
    </source>
</reference>
<sequence>MILPRVRPFLCVGVEVCLAGALLALMGNTFRIARPGEDSLEFVGSLIGGLDKACFYEGFNPTCPCYF</sequence>
<dbReference type="RefSeq" id="WP_263370998.1">
    <property type="nucleotide sequence ID" value="NZ_JAGSYD010000002.1"/>
</dbReference>
<keyword evidence="2" id="KW-1185">Reference proteome</keyword>
<comment type="caution">
    <text evidence="1">The sequence shown here is derived from an EMBL/GenBank/DDBJ whole genome shotgun (WGS) entry which is preliminary data.</text>
</comment>
<organism evidence="1 2">
    <name type="scientific">Granulicella cerasi</name>
    <dbReference type="NCBI Taxonomy" id="741063"/>
    <lineage>
        <taxon>Bacteria</taxon>
        <taxon>Pseudomonadati</taxon>
        <taxon>Acidobacteriota</taxon>
        <taxon>Terriglobia</taxon>
        <taxon>Terriglobales</taxon>
        <taxon>Acidobacteriaceae</taxon>
        <taxon>Granulicella</taxon>
    </lineage>
</organism>